<evidence type="ECO:0000313" key="1">
    <source>
        <dbReference type="EMBL" id="AKK11404.1"/>
    </source>
</evidence>
<dbReference type="InterPro" id="IPR036129">
    <property type="entry name" value="Glycerate_kinase_sf"/>
</dbReference>
<dbReference type="SUPFAM" id="SSF110738">
    <property type="entry name" value="Glycerate kinase I"/>
    <property type="match status" value="1"/>
</dbReference>
<name>A0A0G3HDL5_9CORY</name>
<dbReference type="GO" id="GO:0008887">
    <property type="term" value="F:glycerate kinase activity"/>
    <property type="evidence" value="ECO:0007669"/>
    <property type="project" value="UniProtKB-EC"/>
</dbReference>
<dbReference type="PATRIC" id="fig|1072256.5.peg.1399"/>
<dbReference type="AlphaFoldDB" id="A0A0G3HDL5"/>
<dbReference type="GO" id="GO:0031388">
    <property type="term" value="P:organic acid phosphorylation"/>
    <property type="evidence" value="ECO:0007669"/>
    <property type="project" value="InterPro"/>
</dbReference>
<dbReference type="Proteomes" id="UP000035548">
    <property type="component" value="Chromosome"/>
</dbReference>
<dbReference type="OrthoDB" id="9774290at2"/>
<dbReference type="EC" id="2.7.1.31" evidence="1"/>
<keyword evidence="1" id="KW-0808">Transferase</keyword>
<dbReference type="Gene3D" id="3.90.1510.10">
    <property type="entry name" value="Glycerate kinase, domain 2"/>
    <property type="match status" value="1"/>
</dbReference>
<evidence type="ECO:0000313" key="2">
    <source>
        <dbReference type="Proteomes" id="UP000035548"/>
    </source>
</evidence>
<dbReference type="RefSeq" id="WP_047259827.1">
    <property type="nucleotide sequence ID" value="NZ_CP011546.1"/>
</dbReference>
<dbReference type="EMBL" id="CP011546">
    <property type="protein sequence ID" value="AKK11404.1"/>
    <property type="molecule type" value="Genomic_DNA"/>
</dbReference>
<accession>A0A0G3HDL5</accession>
<organism evidence="1 2">
    <name type="scientific">Corynebacterium uterequi</name>
    <dbReference type="NCBI Taxonomy" id="1072256"/>
    <lineage>
        <taxon>Bacteria</taxon>
        <taxon>Bacillati</taxon>
        <taxon>Actinomycetota</taxon>
        <taxon>Actinomycetes</taxon>
        <taxon>Mycobacteriales</taxon>
        <taxon>Corynebacteriaceae</taxon>
        <taxon>Corynebacterium</taxon>
    </lineage>
</organism>
<dbReference type="STRING" id="1072256.CUTER_07075"/>
<proteinExistence type="predicted"/>
<sequence>MTTSPTTGHPVTALVAPSAWALTSAGSALTPDAAAQAIAEGITSVIHDAEVTLAAVPDGTQDVAALIPGERITLPTTDATGALTEATYTLHRETRTAYVDLASVAGDVDAGDRGDTFGLGVLIADAASRRAQRIYIAAGGGRCVDGGTGVLVALSATPVDAAGRVLRKGAAGLSDLADLDTAKINAAAAAMDYELAVDAPAPVDTSHPGLAHLCDVAGVDATTPGYGAAGALAVGLHWLSGIIHPAAPRVRVRAGSGLLAEHLGFTQEASAFDLVVCSADLGGDLPATAATKQDLWTAGAQAASDYLRISTVQG</sequence>
<dbReference type="KEGG" id="cut:CUTER_07075"/>
<dbReference type="PANTHER" id="PTHR21599:SF0">
    <property type="entry name" value="GLYCERATE KINASE"/>
    <property type="match status" value="1"/>
</dbReference>
<dbReference type="Pfam" id="PF02595">
    <property type="entry name" value="Gly_kinase"/>
    <property type="match status" value="1"/>
</dbReference>
<dbReference type="InterPro" id="IPR004381">
    <property type="entry name" value="Glycerate_kinase"/>
</dbReference>
<dbReference type="InterPro" id="IPR018193">
    <property type="entry name" value="Glyc_kinase_flavodox-like_fold"/>
</dbReference>
<keyword evidence="2" id="KW-1185">Reference proteome</keyword>
<reference evidence="2" key="2">
    <citation type="submission" date="2015-05" db="EMBL/GenBank/DDBJ databases">
        <title>Complete genome sequence of Corynebacterium uterequi DSM 45634, isolated from the uterus of a maiden mare.</title>
        <authorList>
            <person name="Ruckert C."/>
            <person name="Albersmeier A."/>
            <person name="Winkler A."/>
            <person name="Tauch A."/>
        </authorList>
    </citation>
    <scope>NUCLEOTIDE SEQUENCE [LARGE SCALE GENOMIC DNA]</scope>
    <source>
        <strain evidence="2">DSM 45634</strain>
    </source>
</reference>
<reference evidence="1 2" key="1">
    <citation type="journal article" date="2015" name="Genome Announc.">
        <title>Virulence Factor Genes Detected in the Complete Genome Sequence of Corynebacterium uterequi DSM 45634, Isolated from the Uterus of a Maiden Mare.</title>
        <authorList>
            <person name="Ruckert C."/>
            <person name="Kriete M."/>
            <person name="Jaenicke S."/>
            <person name="Winkler A."/>
            <person name="Tauch A."/>
        </authorList>
    </citation>
    <scope>NUCLEOTIDE SEQUENCE [LARGE SCALE GENOMIC DNA]</scope>
    <source>
        <strain evidence="1 2">DSM 45634</strain>
    </source>
</reference>
<keyword evidence="1" id="KW-0418">Kinase</keyword>
<protein>
    <submittedName>
        <fullName evidence="1">Glycerate kinase</fullName>
        <ecNumber evidence="1">2.7.1.31</ecNumber>
    </submittedName>
</protein>
<dbReference type="PANTHER" id="PTHR21599">
    <property type="entry name" value="GLYCERATE KINASE"/>
    <property type="match status" value="1"/>
</dbReference>
<gene>
    <name evidence="1" type="ORF">CUTER_07075</name>
</gene>